<dbReference type="SUPFAM" id="SSF57850">
    <property type="entry name" value="RING/U-box"/>
    <property type="match status" value="1"/>
</dbReference>
<evidence type="ECO:0000256" key="10">
    <source>
        <dbReference type="PROSITE-ProRule" id="PRU01215"/>
    </source>
</evidence>
<feature type="domain" description="RING-Gid-type" evidence="12">
    <location>
        <begin position="331"/>
        <end position="374"/>
    </location>
</feature>
<accession>U4LIV7</accession>
<dbReference type="InterPro" id="IPR045098">
    <property type="entry name" value="Fyv10_fam"/>
</dbReference>
<dbReference type="InterPro" id="IPR013083">
    <property type="entry name" value="Znf_RING/FYVE/PHD"/>
</dbReference>
<dbReference type="InterPro" id="IPR027370">
    <property type="entry name" value="Znf-RING_euk"/>
</dbReference>
<keyword evidence="3" id="KW-0963">Cytoplasm</keyword>
<evidence type="ECO:0000256" key="2">
    <source>
        <dbReference type="ARBA" id="ARBA00004496"/>
    </source>
</evidence>
<dbReference type="OrthoDB" id="1933281at2759"/>
<dbReference type="InterPro" id="IPR037683">
    <property type="entry name" value="Rmd5_dRing"/>
</dbReference>
<dbReference type="GO" id="GO:0061630">
    <property type="term" value="F:ubiquitin protein ligase activity"/>
    <property type="evidence" value="ECO:0007669"/>
    <property type="project" value="InterPro"/>
</dbReference>
<comment type="subcellular location">
    <subcellularLocation>
        <location evidence="2">Cytoplasm</location>
    </subcellularLocation>
</comment>
<evidence type="ECO:0000256" key="1">
    <source>
        <dbReference type="ARBA" id="ARBA00002343"/>
    </source>
</evidence>
<evidence type="ECO:0000256" key="8">
    <source>
        <dbReference type="ARBA" id="ARBA00075398"/>
    </source>
</evidence>
<dbReference type="GO" id="GO:0043161">
    <property type="term" value="P:proteasome-mediated ubiquitin-dependent protein catabolic process"/>
    <property type="evidence" value="ECO:0007669"/>
    <property type="project" value="InterPro"/>
</dbReference>
<keyword evidence="14" id="KW-1185">Reference proteome</keyword>
<proteinExistence type="inferred from homology"/>
<feature type="zinc finger region" description="RING-Gid-type" evidence="10">
    <location>
        <begin position="331"/>
        <end position="374"/>
    </location>
</feature>
<dbReference type="Pfam" id="PF10607">
    <property type="entry name" value="CTLH"/>
    <property type="match status" value="1"/>
</dbReference>
<name>U4LIV7_PYROM</name>
<feature type="domain" description="CTLH" evidence="11">
    <location>
        <begin position="145"/>
        <end position="193"/>
    </location>
</feature>
<reference evidence="13 14" key="1">
    <citation type="journal article" date="2013" name="PLoS Genet.">
        <title>The genome and development-dependent transcriptomes of Pyronema confluens: a window into fungal evolution.</title>
        <authorList>
            <person name="Traeger S."/>
            <person name="Altegoer F."/>
            <person name="Freitag M."/>
            <person name="Gabaldon T."/>
            <person name="Kempken F."/>
            <person name="Kumar A."/>
            <person name="Marcet-Houben M."/>
            <person name="Poggeler S."/>
            <person name="Stajich J.E."/>
            <person name="Nowrousian M."/>
        </authorList>
    </citation>
    <scope>NUCLEOTIDE SEQUENCE [LARGE SCALE GENOMIC DNA]</scope>
    <source>
        <strain evidence="14">CBS 100304</strain>
        <tissue evidence="13">Vegetative mycelium</tissue>
    </source>
</reference>
<dbReference type="InterPro" id="IPR006595">
    <property type="entry name" value="CTLH_C"/>
</dbReference>
<evidence type="ECO:0000259" key="11">
    <source>
        <dbReference type="PROSITE" id="PS50897"/>
    </source>
</evidence>
<dbReference type="PROSITE" id="PS50896">
    <property type="entry name" value="LISH"/>
    <property type="match status" value="1"/>
</dbReference>
<dbReference type="STRING" id="1076935.U4LIV7"/>
<comment type="function">
    <text evidence="1">Involved in the proteasome-dependent degradation of fructose-1,6-bisphosphatase.</text>
</comment>
<comment type="similarity">
    <text evidence="7">Belongs to the RMD5/GID2 family.</text>
</comment>
<keyword evidence="4" id="KW-0479">Metal-binding</keyword>
<evidence type="ECO:0000256" key="6">
    <source>
        <dbReference type="ARBA" id="ARBA00022833"/>
    </source>
</evidence>
<dbReference type="eggNOG" id="KOG2817">
    <property type="taxonomic scope" value="Eukaryota"/>
</dbReference>
<evidence type="ECO:0000256" key="9">
    <source>
        <dbReference type="ARBA" id="ARBA00080744"/>
    </source>
</evidence>
<evidence type="ECO:0000256" key="4">
    <source>
        <dbReference type="ARBA" id="ARBA00022723"/>
    </source>
</evidence>
<evidence type="ECO:0000313" key="14">
    <source>
        <dbReference type="Proteomes" id="UP000018144"/>
    </source>
</evidence>
<evidence type="ECO:0000313" key="13">
    <source>
        <dbReference type="EMBL" id="CCX31883.1"/>
    </source>
</evidence>
<evidence type="ECO:0000259" key="12">
    <source>
        <dbReference type="PROSITE" id="PS51867"/>
    </source>
</evidence>
<evidence type="ECO:0000256" key="5">
    <source>
        <dbReference type="ARBA" id="ARBA00022771"/>
    </source>
</evidence>
<gene>
    <name evidence="13" type="ORF">PCON_11960</name>
</gene>
<dbReference type="GO" id="GO:0005634">
    <property type="term" value="C:nucleus"/>
    <property type="evidence" value="ECO:0007669"/>
    <property type="project" value="TreeGrafter"/>
</dbReference>
<dbReference type="PROSITE" id="PS51867">
    <property type="entry name" value="ZF_RING_GID"/>
    <property type="match status" value="1"/>
</dbReference>
<protein>
    <recommendedName>
        <fullName evidence="9">GID complex catalytic subunit 2</fullName>
    </recommendedName>
    <alternativeName>
        <fullName evidence="8">Glucose-induced degradation protein 2</fullName>
    </alternativeName>
</protein>
<dbReference type="InterPro" id="IPR044063">
    <property type="entry name" value="ZF_RING_GID"/>
</dbReference>
<dbReference type="Gene3D" id="3.30.40.10">
    <property type="entry name" value="Zinc/RING finger domain, C3HC4 (zinc finger)"/>
    <property type="match status" value="1"/>
</dbReference>
<dbReference type="Pfam" id="PF13445">
    <property type="entry name" value="zf-RING_UBOX"/>
    <property type="match status" value="1"/>
</dbReference>
<dbReference type="CDD" id="cd16652">
    <property type="entry name" value="dRING_Rmd5p-like"/>
    <property type="match status" value="1"/>
</dbReference>
<keyword evidence="6" id="KW-0862">Zinc</keyword>
<dbReference type="OMA" id="FEATNND"/>
<dbReference type="GO" id="GO:0008270">
    <property type="term" value="F:zinc ion binding"/>
    <property type="evidence" value="ECO:0007669"/>
    <property type="project" value="UniProtKB-KW"/>
</dbReference>
<evidence type="ECO:0000256" key="7">
    <source>
        <dbReference type="ARBA" id="ARBA00061136"/>
    </source>
</evidence>
<dbReference type="EMBL" id="HF935702">
    <property type="protein sequence ID" value="CCX31883.1"/>
    <property type="molecule type" value="Genomic_DNA"/>
</dbReference>
<dbReference type="FunFam" id="3.30.40.10:FF:000143">
    <property type="entry name" value="Regulator of gluconeogenesis Rmd5"/>
    <property type="match status" value="1"/>
</dbReference>
<dbReference type="PROSITE" id="PS50897">
    <property type="entry name" value="CTLH"/>
    <property type="match status" value="1"/>
</dbReference>
<dbReference type="PANTHER" id="PTHR12170">
    <property type="entry name" value="MACROPHAGE ERYTHROBLAST ATTACHER-RELATED"/>
    <property type="match status" value="1"/>
</dbReference>
<dbReference type="GO" id="GO:0034657">
    <property type="term" value="C:GID complex"/>
    <property type="evidence" value="ECO:0007669"/>
    <property type="project" value="TreeGrafter"/>
</dbReference>
<dbReference type="GO" id="GO:0005737">
    <property type="term" value="C:cytoplasm"/>
    <property type="evidence" value="ECO:0007669"/>
    <property type="project" value="UniProtKB-SubCell"/>
</dbReference>
<dbReference type="InterPro" id="IPR006594">
    <property type="entry name" value="LisH"/>
</dbReference>
<dbReference type="PANTHER" id="PTHR12170:SF3">
    <property type="entry name" value="GH10162P"/>
    <property type="match status" value="1"/>
</dbReference>
<evidence type="ECO:0000256" key="3">
    <source>
        <dbReference type="ARBA" id="ARBA00022490"/>
    </source>
</evidence>
<dbReference type="Proteomes" id="UP000018144">
    <property type="component" value="Unassembled WGS sequence"/>
</dbReference>
<organism evidence="13 14">
    <name type="scientific">Pyronema omphalodes (strain CBS 100304)</name>
    <name type="common">Pyronema confluens</name>
    <dbReference type="NCBI Taxonomy" id="1076935"/>
    <lineage>
        <taxon>Eukaryota</taxon>
        <taxon>Fungi</taxon>
        <taxon>Dikarya</taxon>
        <taxon>Ascomycota</taxon>
        <taxon>Pezizomycotina</taxon>
        <taxon>Pezizomycetes</taxon>
        <taxon>Pezizales</taxon>
        <taxon>Pyronemataceae</taxon>
        <taxon>Pyronema</taxon>
    </lineage>
</organism>
<sequence>MDSIQAELDKLTGKSNLSKVATDIDACIKQLEAARNSIMQDPSQHLATMECLTRTIPTQLEKINTDHREIYTGMNRFDKALNKKFKLSASITKTDYDVFRQIDTKLIDKAIGMHLIREGEFEVAETFEKETGVSILDINSDLKEGFVEMYKIVSAMRLLRDIGPAIQWAEAHATELEQRGSTLLFQLHKLQFIWLFANGTKGGPGKLEALQYARTHLSPFMQHLKEISQLMCGYAFGENMPREFFGAPFEDPEKQWDDVAYVFMGEFCSLRGLSADSPLYIAATAGAIALPTLLKMKSIMKDKKTEWSSSHEVPVEVPLPPTYRFHPIFVCPVSKEQTDEKNPPMLLTCGHVIAMESLHKLPKNEHGLLKCPYCPKSCLIHHAKRVYF</sequence>
<dbReference type="AlphaFoldDB" id="U4LIV7"/>
<keyword evidence="5 10" id="KW-0863">Zinc-finger</keyword>
<dbReference type="InterPro" id="IPR024964">
    <property type="entry name" value="CTLH/CRA"/>
</dbReference>